<feature type="signal peptide" evidence="3">
    <location>
        <begin position="1"/>
        <end position="18"/>
    </location>
</feature>
<keyword evidence="2" id="KW-0812">Transmembrane</keyword>
<feature type="compositionally biased region" description="Basic and acidic residues" evidence="1">
    <location>
        <begin position="266"/>
        <end position="285"/>
    </location>
</feature>
<dbReference type="EMBL" id="MPUH01000058">
    <property type="protein sequence ID" value="OMJ92570.1"/>
    <property type="molecule type" value="Genomic_DNA"/>
</dbReference>
<feature type="compositionally biased region" description="Basic and acidic residues" evidence="1">
    <location>
        <begin position="122"/>
        <end position="162"/>
    </location>
</feature>
<comment type="caution">
    <text evidence="4">The sequence shown here is derived from an EMBL/GenBank/DDBJ whole genome shotgun (WGS) entry which is preliminary data.</text>
</comment>
<evidence type="ECO:0000256" key="2">
    <source>
        <dbReference type="SAM" id="Phobius"/>
    </source>
</evidence>
<feature type="transmembrane region" description="Helical" evidence="2">
    <location>
        <begin position="448"/>
        <end position="466"/>
    </location>
</feature>
<evidence type="ECO:0000256" key="1">
    <source>
        <dbReference type="SAM" id="MobiDB-lite"/>
    </source>
</evidence>
<gene>
    <name evidence="4" type="ORF">SteCoe_4579</name>
</gene>
<feature type="compositionally biased region" description="Low complexity" evidence="1">
    <location>
        <begin position="60"/>
        <end position="71"/>
    </location>
</feature>
<feature type="region of interest" description="Disordered" evidence="1">
    <location>
        <begin position="320"/>
        <end position="360"/>
    </location>
</feature>
<keyword evidence="5" id="KW-1185">Reference proteome</keyword>
<feature type="region of interest" description="Disordered" evidence="1">
    <location>
        <begin position="265"/>
        <end position="294"/>
    </location>
</feature>
<organism evidence="4 5">
    <name type="scientific">Stentor coeruleus</name>
    <dbReference type="NCBI Taxonomy" id="5963"/>
    <lineage>
        <taxon>Eukaryota</taxon>
        <taxon>Sar</taxon>
        <taxon>Alveolata</taxon>
        <taxon>Ciliophora</taxon>
        <taxon>Postciliodesmatophora</taxon>
        <taxon>Heterotrichea</taxon>
        <taxon>Heterotrichida</taxon>
        <taxon>Stentoridae</taxon>
        <taxon>Stentor</taxon>
    </lineage>
</organism>
<feature type="compositionally biased region" description="Basic and acidic residues" evidence="1">
    <location>
        <begin position="169"/>
        <end position="199"/>
    </location>
</feature>
<feature type="region of interest" description="Disordered" evidence="1">
    <location>
        <begin position="23"/>
        <end position="84"/>
    </location>
</feature>
<accession>A0A1R2CUC9</accession>
<dbReference type="AlphaFoldDB" id="A0A1R2CUC9"/>
<feature type="chain" id="PRO_5012864959" evidence="3">
    <location>
        <begin position="19"/>
        <end position="572"/>
    </location>
</feature>
<dbReference type="Proteomes" id="UP000187209">
    <property type="component" value="Unassembled WGS sequence"/>
</dbReference>
<protein>
    <submittedName>
        <fullName evidence="4">Uncharacterized protein</fullName>
    </submittedName>
</protein>
<evidence type="ECO:0000313" key="5">
    <source>
        <dbReference type="Proteomes" id="UP000187209"/>
    </source>
</evidence>
<evidence type="ECO:0000313" key="4">
    <source>
        <dbReference type="EMBL" id="OMJ92570.1"/>
    </source>
</evidence>
<name>A0A1R2CUC9_9CILI</name>
<proteinExistence type="predicted"/>
<keyword evidence="2" id="KW-1133">Transmembrane helix</keyword>
<reference evidence="4 5" key="1">
    <citation type="submission" date="2016-11" db="EMBL/GenBank/DDBJ databases">
        <title>The macronuclear genome of Stentor coeruleus: a giant cell with tiny introns.</title>
        <authorList>
            <person name="Slabodnick M."/>
            <person name="Ruby J.G."/>
            <person name="Reiff S.B."/>
            <person name="Swart E.C."/>
            <person name="Gosai S."/>
            <person name="Prabakaran S."/>
            <person name="Witkowska E."/>
            <person name="Larue G.E."/>
            <person name="Fisher S."/>
            <person name="Freeman R.M."/>
            <person name="Gunawardena J."/>
            <person name="Chu W."/>
            <person name="Stover N.A."/>
            <person name="Gregory B.D."/>
            <person name="Nowacki M."/>
            <person name="Derisi J."/>
            <person name="Roy S.W."/>
            <person name="Marshall W.F."/>
            <person name="Sood P."/>
        </authorList>
    </citation>
    <scope>NUCLEOTIDE SEQUENCE [LARGE SCALE GENOMIC DNA]</scope>
    <source>
        <strain evidence="4">WM001</strain>
    </source>
</reference>
<feature type="region of interest" description="Disordered" evidence="1">
    <location>
        <begin position="122"/>
        <end position="199"/>
    </location>
</feature>
<sequence>MRAVVWLIFIVVLCIGLGEKPTSDLKGNNPIKSGLPESPNKDKKNKPSKIKITGADNSNTDKTTTKPQTTTEDFNSESIQDDQEDIKNIIENAQVNEASPQISEDEALEQILTEIPTENKDSIDLIENKEVDGNAKEDNPVKVEENDNDDSTKKIEKEKVEDSGSLEADNDKKMEEKEIEVSIDDNSKQANEDKIDFNKSKENTENVVIVEESIPGSVPKNVELAPHTDEIVGELKDKIEDKAIENTIQEPVITFEEPVIAIEETTQGKHEDEHNLNEDSPKIDSENPLSTEGTRNFEDKHVESQSSNCSEVLYNNHSDHFHDVHDHSSSDHHFHDQEAHDHNPHDQEIHDHPHDQKANHFHSHEEINEGNQNNIEDKVNIEENHVHKAYSTEQNNEILPQETIESEQKNLNFTSNSKNIIVTYLILFAETTESYVINLLKITRENEFSRIATFYLFTFIAIWLLLPIKKATDYKITIESDLSTSKTLEKLIDDQYEILKEVIMQKESTPKGESSDAQYLNSILESLERIKDLESNFQVQVIDSHKEIWDAIDARKTPLSPPRHITLSIPFT</sequence>
<keyword evidence="2" id="KW-0472">Membrane</keyword>
<keyword evidence="3" id="KW-0732">Signal</keyword>
<evidence type="ECO:0000256" key="3">
    <source>
        <dbReference type="SAM" id="SignalP"/>
    </source>
</evidence>